<dbReference type="GO" id="GO:0000981">
    <property type="term" value="F:DNA-binding transcription factor activity, RNA polymerase II-specific"/>
    <property type="evidence" value="ECO:0007669"/>
    <property type="project" value="TreeGrafter"/>
</dbReference>
<dbReference type="InParanoid" id="G0P2J3"/>
<dbReference type="PROSITE" id="PS00657">
    <property type="entry name" value="FORK_HEAD_1"/>
    <property type="match status" value="1"/>
</dbReference>
<evidence type="ECO:0000256" key="3">
    <source>
        <dbReference type="ARBA" id="ARBA00023015"/>
    </source>
</evidence>
<keyword evidence="4 10" id="KW-0238">DNA-binding</keyword>
<reference evidence="14" key="1">
    <citation type="submission" date="2011-07" db="EMBL/GenBank/DDBJ databases">
        <authorList>
            <consortium name="Caenorhabditis brenneri Sequencing and Analysis Consortium"/>
            <person name="Wilson R.K."/>
        </authorList>
    </citation>
    <scope>NUCLEOTIDE SEQUENCE [LARGE SCALE GENOMIC DNA]</scope>
    <source>
        <strain evidence="14">PB2801</strain>
    </source>
</reference>
<dbReference type="GO" id="GO:0009653">
    <property type="term" value="P:anatomical structure morphogenesis"/>
    <property type="evidence" value="ECO:0007669"/>
    <property type="project" value="TreeGrafter"/>
</dbReference>
<dbReference type="PROSITE" id="PS00658">
    <property type="entry name" value="FORK_HEAD_2"/>
    <property type="match status" value="1"/>
</dbReference>
<keyword evidence="2" id="KW-0963">Cytoplasm</keyword>
<dbReference type="EMBL" id="GL380027">
    <property type="protein sequence ID" value="EGT43293.1"/>
    <property type="molecule type" value="Genomic_DNA"/>
</dbReference>
<dbReference type="InterPro" id="IPR018122">
    <property type="entry name" value="TF_fork_head_CS_1"/>
</dbReference>
<feature type="DNA-binding region" description="Fork-head" evidence="10">
    <location>
        <begin position="55"/>
        <end position="148"/>
    </location>
</feature>
<evidence type="ECO:0000256" key="9">
    <source>
        <dbReference type="ARBA" id="ARBA00077003"/>
    </source>
</evidence>
<dbReference type="PRINTS" id="PR00053">
    <property type="entry name" value="FORKHEAD"/>
</dbReference>
<evidence type="ECO:0000256" key="11">
    <source>
        <dbReference type="SAM" id="MobiDB-lite"/>
    </source>
</evidence>
<protein>
    <recommendedName>
        <fullName evidence="8">Forkhead box protein pes-1</fullName>
    </recommendedName>
    <alternativeName>
        <fullName evidence="9">Pattern expression site 1</fullName>
    </alternativeName>
</protein>
<accession>G0P2J3</accession>
<dbReference type="InterPro" id="IPR050211">
    <property type="entry name" value="FOX_domain-containing"/>
</dbReference>
<dbReference type="PROSITE" id="PS50039">
    <property type="entry name" value="FORK_HEAD_3"/>
    <property type="match status" value="1"/>
</dbReference>
<dbReference type="SMART" id="SM00339">
    <property type="entry name" value="FH"/>
    <property type="match status" value="1"/>
</dbReference>
<dbReference type="PANTHER" id="PTHR11829:SF398">
    <property type="entry name" value="FORKHEAD BOX PROTEIN PES-1"/>
    <property type="match status" value="1"/>
</dbReference>
<organism evidence="14">
    <name type="scientific">Caenorhabditis brenneri</name>
    <name type="common">Nematode worm</name>
    <dbReference type="NCBI Taxonomy" id="135651"/>
    <lineage>
        <taxon>Eukaryota</taxon>
        <taxon>Metazoa</taxon>
        <taxon>Ecdysozoa</taxon>
        <taxon>Nematoda</taxon>
        <taxon>Chromadorea</taxon>
        <taxon>Rhabditida</taxon>
        <taxon>Rhabditina</taxon>
        <taxon>Rhabditomorpha</taxon>
        <taxon>Rhabditoidea</taxon>
        <taxon>Rhabditidae</taxon>
        <taxon>Peloderinae</taxon>
        <taxon>Caenorhabditis</taxon>
    </lineage>
</organism>
<dbReference type="GO" id="GO:0030154">
    <property type="term" value="P:cell differentiation"/>
    <property type="evidence" value="ECO:0007669"/>
    <property type="project" value="TreeGrafter"/>
</dbReference>
<dbReference type="CDD" id="cd00059">
    <property type="entry name" value="FH_FOX"/>
    <property type="match status" value="1"/>
</dbReference>
<evidence type="ECO:0000256" key="7">
    <source>
        <dbReference type="ARBA" id="ARBA00056779"/>
    </source>
</evidence>
<comment type="function">
    <text evidence="7">Transcription factor. Plays a role in embryogenesis and later development, perhaps acting redundantly with forkhead protein fkh-2.</text>
</comment>
<dbReference type="GO" id="GO:0000978">
    <property type="term" value="F:RNA polymerase II cis-regulatory region sequence-specific DNA binding"/>
    <property type="evidence" value="ECO:0007669"/>
    <property type="project" value="TreeGrafter"/>
</dbReference>
<dbReference type="GO" id="GO:0005737">
    <property type="term" value="C:cytoplasm"/>
    <property type="evidence" value="ECO:0007669"/>
    <property type="project" value="UniProtKB-SubCell"/>
</dbReference>
<dbReference type="OrthoDB" id="5850510at2759"/>
<keyword evidence="3" id="KW-0805">Transcription regulation</keyword>
<dbReference type="FunCoup" id="G0P2J3">
    <property type="interactions" value="66"/>
</dbReference>
<evidence type="ECO:0000259" key="12">
    <source>
        <dbReference type="PROSITE" id="PS50039"/>
    </source>
</evidence>
<evidence type="ECO:0000313" key="14">
    <source>
        <dbReference type="Proteomes" id="UP000008068"/>
    </source>
</evidence>
<dbReference type="STRING" id="135651.G0P2J3"/>
<dbReference type="InterPro" id="IPR001766">
    <property type="entry name" value="Fork_head_dom"/>
</dbReference>
<dbReference type="Proteomes" id="UP000008068">
    <property type="component" value="Unassembled WGS sequence"/>
</dbReference>
<dbReference type="PANTHER" id="PTHR11829">
    <property type="entry name" value="FORKHEAD BOX PROTEIN"/>
    <property type="match status" value="1"/>
</dbReference>
<dbReference type="eggNOG" id="KOG2294">
    <property type="taxonomic scope" value="Eukaryota"/>
</dbReference>
<name>G0P2J3_CAEBE</name>
<dbReference type="OMA" id="IFPELCE"/>
<dbReference type="InterPro" id="IPR030456">
    <property type="entry name" value="TF_fork_head_CS_2"/>
</dbReference>
<gene>
    <name evidence="13" type="ORF">CAEBREN_13700</name>
</gene>
<evidence type="ECO:0000313" key="13">
    <source>
        <dbReference type="EMBL" id="EGT43293.1"/>
    </source>
</evidence>
<comment type="subcellular location">
    <subcellularLocation>
        <location evidence="1">Cytoplasm</location>
    </subcellularLocation>
    <subcellularLocation>
        <location evidence="10">Nucleus</location>
    </subcellularLocation>
</comment>
<evidence type="ECO:0000256" key="4">
    <source>
        <dbReference type="ARBA" id="ARBA00023125"/>
    </source>
</evidence>
<dbReference type="FunFam" id="1.10.10.10:FF:000946">
    <property type="entry name" value="ForKHead transcription factor family"/>
    <property type="match status" value="1"/>
</dbReference>
<evidence type="ECO:0000256" key="8">
    <source>
        <dbReference type="ARBA" id="ARBA00071285"/>
    </source>
</evidence>
<dbReference type="SUPFAM" id="SSF46785">
    <property type="entry name" value="Winged helix' DNA-binding domain"/>
    <property type="match status" value="1"/>
</dbReference>
<evidence type="ECO:0000256" key="10">
    <source>
        <dbReference type="PROSITE-ProRule" id="PRU00089"/>
    </source>
</evidence>
<dbReference type="GO" id="GO:0005634">
    <property type="term" value="C:nucleus"/>
    <property type="evidence" value="ECO:0007669"/>
    <property type="project" value="UniProtKB-SubCell"/>
</dbReference>
<feature type="region of interest" description="Disordered" evidence="11">
    <location>
        <begin position="23"/>
        <end position="55"/>
    </location>
</feature>
<dbReference type="Gene3D" id="1.10.10.10">
    <property type="entry name" value="Winged helix-like DNA-binding domain superfamily/Winged helix DNA-binding domain"/>
    <property type="match status" value="1"/>
</dbReference>
<dbReference type="HOGENOM" id="CLU_099179_0_0_1"/>
<keyword evidence="5" id="KW-0804">Transcription</keyword>
<dbReference type="Pfam" id="PF00250">
    <property type="entry name" value="Forkhead"/>
    <property type="match status" value="1"/>
</dbReference>
<evidence type="ECO:0000256" key="2">
    <source>
        <dbReference type="ARBA" id="ARBA00022490"/>
    </source>
</evidence>
<feature type="domain" description="Fork-head" evidence="12">
    <location>
        <begin position="55"/>
        <end position="148"/>
    </location>
</feature>
<proteinExistence type="predicted"/>
<feature type="compositionally biased region" description="Low complexity" evidence="11">
    <location>
        <begin position="23"/>
        <end position="47"/>
    </location>
</feature>
<dbReference type="InterPro" id="IPR036390">
    <property type="entry name" value="WH_DNA-bd_sf"/>
</dbReference>
<dbReference type="AlphaFoldDB" id="G0P2J3"/>
<evidence type="ECO:0000256" key="1">
    <source>
        <dbReference type="ARBA" id="ARBA00004496"/>
    </source>
</evidence>
<dbReference type="InterPro" id="IPR036388">
    <property type="entry name" value="WH-like_DNA-bd_sf"/>
</dbReference>
<keyword evidence="6 10" id="KW-0539">Nucleus</keyword>
<evidence type="ECO:0000256" key="5">
    <source>
        <dbReference type="ARBA" id="ARBA00023163"/>
    </source>
</evidence>
<evidence type="ECO:0000256" key="6">
    <source>
        <dbReference type="ARBA" id="ARBA00023242"/>
    </source>
</evidence>
<keyword evidence="14" id="KW-1185">Reference proteome</keyword>
<sequence length="237" mass="26619">MSGFSISSLLCSEVAHSEDESLLFDSSVASSSPDSSTGQKSSSTSPGLDTDPTKRPPYSYNAIIAMAIQSSPQKRMRLQEIYDYISTNFPYYNAKKSSGWQNSVRHNLSLHREFQKVRAEDGQGNYWEMTCTMGTDVYIDKECGKLLRSKENKRIKSTPSPNQFSAPSIPMNLPNIPLMPNPFVFNPTMMLQSQALIQMMIPNYQLQQGLHGTPVIRTLPSLPLFPFFMNGMPKKEE</sequence>